<evidence type="ECO:0000256" key="1">
    <source>
        <dbReference type="SAM" id="MobiDB-lite"/>
    </source>
</evidence>
<accession>A0A0S4KIE0</accession>
<dbReference type="VEuPathDB" id="TriTrypDB:BSAL_18885"/>
<protein>
    <recommendedName>
        <fullName evidence="2">TerD domain-containing protein</fullName>
    </recommendedName>
</protein>
<name>A0A0S4KIE0_BODSA</name>
<dbReference type="InterPro" id="IPR051324">
    <property type="entry name" value="Stress/Tellurium_Resist"/>
</dbReference>
<feature type="region of interest" description="Disordered" evidence="1">
    <location>
        <begin position="452"/>
        <end position="517"/>
    </location>
</feature>
<gene>
    <name evidence="3" type="ORF">BSAL_18885</name>
</gene>
<dbReference type="Proteomes" id="UP000051952">
    <property type="component" value="Unassembled WGS sequence"/>
</dbReference>
<dbReference type="InterPro" id="IPR003325">
    <property type="entry name" value="TerD"/>
</dbReference>
<dbReference type="AlphaFoldDB" id="A0A0S4KIE0"/>
<feature type="domain" description="TerD" evidence="2">
    <location>
        <begin position="38"/>
        <end position="173"/>
    </location>
</feature>
<dbReference type="EMBL" id="CYKH01001699">
    <property type="protein sequence ID" value="CUI14906.1"/>
    <property type="molecule type" value="Genomic_DNA"/>
</dbReference>
<feature type="region of interest" description="Disordered" evidence="1">
    <location>
        <begin position="1"/>
        <end position="25"/>
    </location>
</feature>
<feature type="domain" description="TerD" evidence="2">
    <location>
        <begin position="253"/>
        <end position="386"/>
    </location>
</feature>
<dbReference type="OrthoDB" id="248459at2759"/>
<dbReference type="Gene3D" id="2.60.60.30">
    <property type="entry name" value="sav2460 like domains"/>
    <property type="match status" value="2"/>
</dbReference>
<sequence>MSLAAQQAGGLHDLQRRMTTRRRSTRKLDLRQNLFRIPSSLSITLGLQWSFVGADPVDLDASCVAMGRNGECLDAIFFNNLVCEGSRGPYMRHSGDNTTGEDEGEEDDEEMRFVFENVPDDVEYLMVSVTSYTGADFTLVDHAACNVVNTATQERLCTFSLGLIGAHTATLLCCFSRVAPSATDPNTYWDLRELNLPTTGFTFVQVLEFMQDLLLVPKEDQEACRRLLPDYSLVKDPSQRSQYVAPSVMKFAIGWDGDNDVDAFLVMLNEHDEYVDHVYAKHGKVKSSEGAATHSGDKLNGFAGDGDDEFVDLNVNSLRKDVHRVFFLVSLHSGFAKSLGDIPKCYCRMQNKRPTEPFIEVDRMNISRRGGPERTLVLSMLVRKDSSRFEYIRLHEAMTLGQGDYIEVLPWLRLISSFFTSRIRELSPAVVNNFSSAMSNSVSTTGASFKGVSTASLGQSQPLVPGGGTQTPTNAPPSSAKSAGRLQSMRLLRNSGSHNNSEIPEPNSPGADHRPEGDEMKLQVHWDEEWSKVREEFTVPTYGIEIMPLKVEGLGPLEPHHFACHVEVWVCDRKCRDKAKTVICTDRTKVEWNREDPHNRCKFVIRRYDRIRLLVFEHSVAGYADLEMFDISEQFFQGEDVTLTMPLQGKEATGMLTFVCRHIPLEYTMNEEEKSWINKYICNMM</sequence>
<dbReference type="PANTHER" id="PTHR32097">
    <property type="entry name" value="CAMP-BINDING PROTEIN 1-RELATED"/>
    <property type="match status" value="1"/>
</dbReference>
<feature type="compositionally biased region" description="Polar residues" evidence="1">
    <location>
        <begin position="470"/>
        <end position="481"/>
    </location>
</feature>
<dbReference type="Pfam" id="PF02342">
    <property type="entry name" value="TerD"/>
    <property type="match status" value="2"/>
</dbReference>
<dbReference type="PANTHER" id="PTHR32097:SF17">
    <property type="entry name" value="CAMP-BINDING PROTEIN 1-RELATED"/>
    <property type="match status" value="1"/>
</dbReference>
<evidence type="ECO:0000313" key="3">
    <source>
        <dbReference type="EMBL" id="CUI14906.1"/>
    </source>
</evidence>
<dbReference type="OMA" id="RSICDES"/>
<evidence type="ECO:0000313" key="4">
    <source>
        <dbReference type="Proteomes" id="UP000051952"/>
    </source>
</evidence>
<keyword evidence="4" id="KW-1185">Reference proteome</keyword>
<proteinExistence type="predicted"/>
<reference evidence="4" key="1">
    <citation type="submission" date="2015-09" db="EMBL/GenBank/DDBJ databases">
        <authorList>
            <consortium name="Pathogen Informatics"/>
        </authorList>
    </citation>
    <scope>NUCLEOTIDE SEQUENCE [LARGE SCALE GENOMIC DNA]</scope>
    <source>
        <strain evidence="4">Lake Konstanz</strain>
    </source>
</reference>
<organism evidence="3 4">
    <name type="scientific">Bodo saltans</name>
    <name type="common">Flagellated protozoan</name>
    <dbReference type="NCBI Taxonomy" id="75058"/>
    <lineage>
        <taxon>Eukaryota</taxon>
        <taxon>Discoba</taxon>
        <taxon>Euglenozoa</taxon>
        <taxon>Kinetoplastea</taxon>
        <taxon>Metakinetoplastina</taxon>
        <taxon>Eubodonida</taxon>
        <taxon>Bodonidae</taxon>
        <taxon>Bodo</taxon>
    </lineage>
</organism>
<dbReference type="CDD" id="cd06974">
    <property type="entry name" value="TerD_like"/>
    <property type="match status" value="2"/>
</dbReference>
<evidence type="ECO:0000259" key="2">
    <source>
        <dbReference type="Pfam" id="PF02342"/>
    </source>
</evidence>
<feature type="compositionally biased region" description="Polar residues" evidence="1">
    <location>
        <begin position="452"/>
        <end position="462"/>
    </location>
</feature>